<evidence type="ECO:0000313" key="1">
    <source>
        <dbReference type="EMBL" id="MED6170885.1"/>
    </source>
</evidence>
<dbReference type="EMBL" id="JASCZI010151204">
    <property type="protein sequence ID" value="MED6170885.1"/>
    <property type="molecule type" value="Genomic_DNA"/>
</dbReference>
<comment type="caution">
    <text evidence="1">The sequence shown here is derived from an EMBL/GenBank/DDBJ whole genome shotgun (WGS) entry which is preliminary data.</text>
</comment>
<evidence type="ECO:0000313" key="2">
    <source>
        <dbReference type="Proteomes" id="UP001341840"/>
    </source>
</evidence>
<proteinExistence type="predicted"/>
<gene>
    <name evidence="1" type="ORF">PIB30_035463</name>
</gene>
<keyword evidence="2" id="KW-1185">Reference proteome</keyword>
<organism evidence="1 2">
    <name type="scientific">Stylosanthes scabra</name>
    <dbReference type="NCBI Taxonomy" id="79078"/>
    <lineage>
        <taxon>Eukaryota</taxon>
        <taxon>Viridiplantae</taxon>
        <taxon>Streptophyta</taxon>
        <taxon>Embryophyta</taxon>
        <taxon>Tracheophyta</taxon>
        <taxon>Spermatophyta</taxon>
        <taxon>Magnoliopsida</taxon>
        <taxon>eudicotyledons</taxon>
        <taxon>Gunneridae</taxon>
        <taxon>Pentapetalae</taxon>
        <taxon>rosids</taxon>
        <taxon>fabids</taxon>
        <taxon>Fabales</taxon>
        <taxon>Fabaceae</taxon>
        <taxon>Papilionoideae</taxon>
        <taxon>50 kb inversion clade</taxon>
        <taxon>dalbergioids sensu lato</taxon>
        <taxon>Dalbergieae</taxon>
        <taxon>Pterocarpus clade</taxon>
        <taxon>Stylosanthes</taxon>
    </lineage>
</organism>
<reference evidence="1 2" key="1">
    <citation type="journal article" date="2023" name="Plants (Basel)">
        <title>Bridging the Gap: Combining Genomics and Transcriptomics Approaches to Understand Stylosanthes scabra, an Orphan Legume from the Brazilian Caatinga.</title>
        <authorList>
            <person name="Ferreira-Neto J.R.C."/>
            <person name="da Silva M.D."/>
            <person name="Binneck E."/>
            <person name="de Melo N.F."/>
            <person name="da Silva R.H."/>
            <person name="de Melo A.L.T.M."/>
            <person name="Pandolfi V."/>
            <person name="Bustamante F.O."/>
            <person name="Brasileiro-Vidal A.C."/>
            <person name="Benko-Iseppon A.M."/>
        </authorList>
    </citation>
    <scope>NUCLEOTIDE SEQUENCE [LARGE SCALE GENOMIC DNA]</scope>
    <source>
        <tissue evidence="1">Leaves</tissue>
    </source>
</reference>
<dbReference type="Proteomes" id="UP001341840">
    <property type="component" value="Unassembled WGS sequence"/>
</dbReference>
<protein>
    <submittedName>
        <fullName evidence="1">Uncharacterized protein</fullName>
    </submittedName>
</protein>
<sequence length="116" mass="12880">MSLPLPWGARERRSSVSWCRCGSICLGAYGARVIAGLVNEVLRKGFSKEFPRYLKNGSFSEGIDSCLGRIDSHDRGLKENMIRPSESILPLPESIQSFTESKDLILTSYESILALL</sequence>
<accession>A0ABU6VEN2</accession>
<name>A0ABU6VEN2_9FABA</name>
<feature type="non-terminal residue" evidence="1">
    <location>
        <position position="116"/>
    </location>
</feature>